<dbReference type="Pfam" id="PF00023">
    <property type="entry name" value="Ank"/>
    <property type="match status" value="1"/>
</dbReference>
<dbReference type="Gene3D" id="2.30.29.30">
    <property type="entry name" value="Pleckstrin-homology domain (PH domain)/Phosphotyrosine-binding domain (PTB)"/>
    <property type="match status" value="1"/>
</dbReference>
<dbReference type="InterPro" id="IPR001849">
    <property type="entry name" value="PH_domain"/>
</dbReference>
<feature type="compositionally biased region" description="Basic residues" evidence="5">
    <location>
        <begin position="110"/>
        <end position="119"/>
    </location>
</feature>
<dbReference type="PROSITE" id="PS50297">
    <property type="entry name" value="ANK_REP_REGION"/>
    <property type="match status" value="2"/>
</dbReference>
<name>A0A368GVF2_ANCCA</name>
<dbReference type="SUPFAM" id="SSF48403">
    <property type="entry name" value="Ankyrin repeat"/>
    <property type="match status" value="1"/>
</dbReference>
<dbReference type="InterPro" id="IPR001164">
    <property type="entry name" value="ArfGAP_dom"/>
</dbReference>
<sequence length="543" mass="59767">MDRKQTVALLNKLNLTAHSTFYSFEDVPDTPPAIKVFKRVVTSPTPKTSVYKKISDVSTSSVKSTKSVSGSFSYLAGDAPKFCDETLAVPHQVISRTNSNSELSSDSNTKRKPKLRRRPGMKIVLPKKKTSRFYAPAAEVSVHLPATEMFQHFSGMPPDPDVMMEGYLYKRSSNAFKTWNRRWFQIKDNKLLYSHRSADSEQPTVMEENLMLCLVRPAPSSIDRLVIPCSIRYPFRSHLLQADSEALCNDWMRALQRTILALHESDEVEAHPTSSSRSESRKLTTEPSRNSANVGVPTVPDAATTFEQIRRVPGNERCADCGSEQPKWVSINLGVVHRSNSYSALEADASHQVDVKEQPNGMRSNRLSSCGSDPSITQVDSAETTDWEVISEAARCGDVLGLLRCLAAGADINCARSGTTALHIATRNGQTAAVEFLLLNGAKINVLDEKLNTPLHLAAAEGNTLQVCQLLKRGADKSLKNADGVTPLEIAVDGKHADIVTLFRVHTMRDEFNEEFNNPMDDTVDSVISDITRKAAVSKSSSG</sequence>
<dbReference type="Pfam" id="PF01412">
    <property type="entry name" value="ArfGap"/>
    <property type="match status" value="1"/>
</dbReference>
<evidence type="ECO:0000256" key="1">
    <source>
        <dbReference type="ARBA" id="ARBA00022723"/>
    </source>
</evidence>
<keyword evidence="1" id="KW-0479">Metal-binding</keyword>
<dbReference type="CDD" id="cd13250">
    <property type="entry name" value="PH_ACAP"/>
    <property type="match status" value="1"/>
</dbReference>
<dbReference type="SMART" id="SM00248">
    <property type="entry name" value="ANK"/>
    <property type="match status" value="4"/>
</dbReference>
<keyword evidence="2" id="KW-0863">Zinc-finger</keyword>
<gene>
    <name evidence="7" type="ORF">ANCCAN_06977</name>
</gene>
<dbReference type="PANTHER" id="PTHR23180">
    <property type="entry name" value="CENTAURIN/ARF"/>
    <property type="match status" value="1"/>
</dbReference>
<evidence type="ECO:0000256" key="5">
    <source>
        <dbReference type="SAM" id="MobiDB-lite"/>
    </source>
</evidence>
<protein>
    <submittedName>
        <fullName evidence="7">PH domain protein</fullName>
    </submittedName>
</protein>
<comment type="caution">
    <text evidence="7">The sequence shown here is derived from an EMBL/GenBank/DDBJ whole genome shotgun (WGS) entry which is preliminary data.</text>
</comment>
<dbReference type="PANTHER" id="PTHR23180:SF399">
    <property type="entry name" value="BLOWN FUSE, ISOFORM A-RELATED"/>
    <property type="match status" value="1"/>
</dbReference>
<dbReference type="InterPro" id="IPR002110">
    <property type="entry name" value="Ankyrin_rpt"/>
</dbReference>
<evidence type="ECO:0000313" key="7">
    <source>
        <dbReference type="EMBL" id="RCN46937.1"/>
    </source>
</evidence>
<dbReference type="PROSITE" id="PS50088">
    <property type="entry name" value="ANK_REPEAT"/>
    <property type="match status" value="2"/>
</dbReference>
<dbReference type="InterPro" id="IPR011993">
    <property type="entry name" value="PH-like_dom_sf"/>
</dbReference>
<dbReference type="InterPro" id="IPR038508">
    <property type="entry name" value="ArfGAP_dom_sf"/>
</dbReference>
<dbReference type="FunFam" id="2.30.29.30:FF:000384">
    <property type="entry name" value="Uncharacterized protein, isoform A"/>
    <property type="match status" value="1"/>
</dbReference>
<evidence type="ECO:0000313" key="8">
    <source>
        <dbReference type="Proteomes" id="UP000252519"/>
    </source>
</evidence>
<dbReference type="GO" id="GO:0008270">
    <property type="term" value="F:zinc ion binding"/>
    <property type="evidence" value="ECO:0007669"/>
    <property type="project" value="UniProtKB-KW"/>
</dbReference>
<dbReference type="PROSITE" id="PS50003">
    <property type="entry name" value="PH_DOMAIN"/>
    <property type="match status" value="1"/>
</dbReference>
<feature type="region of interest" description="Disordered" evidence="5">
    <location>
        <begin position="95"/>
        <end position="119"/>
    </location>
</feature>
<organism evidence="7 8">
    <name type="scientific">Ancylostoma caninum</name>
    <name type="common">Dog hookworm</name>
    <dbReference type="NCBI Taxonomy" id="29170"/>
    <lineage>
        <taxon>Eukaryota</taxon>
        <taxon>Metazoa</taxon>
        <taxon>Ecdysozoa</taxon>
        <taxon>Nematoda</taxon>
        <taxon>Chromadorea</taxon>
        <taxon>Rhabditida</taxon>
        <taxon>Rhabditina</taxon>
        <taxon>Rhabditomorpha</taxon>
        <taxon>Strongyloidea</taxon>
        <taxon>Ancylostomatidae</taxon>
        <taxon>Ancylostomatinae</taxon>
        <taxon>Ancylostoma</taxon>
    </lineage>
</organism>
<dbReference type="SUPFAM" id="SSF50729">
    <property type="entry name" value="PH domain-like"/>
    <property type="match status" value="1"/>
</dbReference>
<dbReference type="Proteomes" id="UP000252519">
    <property type="component" value="Unassembled WGS sequence"/>
</dbReference>
<keyword evidence="4" id="KW-0040">ANK repeat</keyword>
<evidence type="ECO:0000259" key="6">
    <source>
        <dbReference type="PROSITE" id="PS50003"/>
    </source>
</evidence>
<dbReference type="Pfam" id="PF12796">
    <property type="entry name" value="Ank_2"/>
    <property type="match status" value="1"/>
</dbReference>
<dbReference type="InterPro" id="IPR036770">
    <property type="entry name" value="Ankyrin_rpt-contain_sf"/>
</dbReference>
<proteinExistence type="predicted"/>
<dbReference type="AlphaFoldDB" id="A0A368GVF2"/>
<dbReference type="InterPro" id="IPR037278">
    <property type="entry name" value="ARFGAP/RecO"/>
</dbReference>
<feature type="domain" description="PH" evidence="6">
    <location>
        <begin position="161"/>
        <end position="260"/>
    </location>
</feature>
<dbReference type="OrthoDB" id="10070851at2759"/>
<feature type="repeat" description="ANK" evidence="4">
    <location>
        <begin position="450"/>
        <end position="482"/>
    </location>
</feature>
<dbReference type="Gene3D" id="1.10.220.150">
    <property type="entry name" value="Arf GTPase activating protein"/>
    <property type="match status" value="1"/>
</dbReference>
<feature type="region of interest" description="Disordered" evidence="5">
    <location>
        <begin position="266"/>
        <end position="298"/>
    </location>
</feature>
<dbReference type="GO" id="GO:0005096">
    <property type="term" value="F:GTPase activator activity"/>
    <property type="evidence" value="ECO:0007669"/>
    <property type="project" value="InterPro"/>
</dbReference>
<dbReference type="SMART" id="SM00233">
    <property type="entry name" value="PH"/>
    <property type="match status" value="1"/>
</dbReference>
<evidence type="ECO:0000256" key="4">
    <source>
        <dbReference type="PROSITE-ProRule" id="PRU00023"/>
    </source>
</evidence>
<reference evidence="7 8" key="1">
    <citation type="submission" date="2014-10" db="EMBL/GenBank/DDBJ databases">
        <title>Draft genome of the hookworm Ancylostoma caninum.</title>
        <authorList>
            <person name="Mitreva M."/>
        </authorList>
    </citation>
    <scope>NUCLEOTIDE SEQUENCE [LARGE SCALE GENOMIC DNA]</scope>
    <source>
        <strain evidence="7 8">Baltimore</strain>
    </source>
</reference>
<dbReference type="STRING" id="29170.A0A368GVF2"/>
<feature type="repeat" description="ANK" evidence="4">
    <location>
        <begin position="417"/>
        <end position="449"/>
    </location>
</feature>
<dbReference type="SUPFAM" id="SSF57863">
    <property type="entry name" value="ArfGap/RecO-like zinc finger"/>
    <property type="match status" value="1"/>
</dbReference>
<feature type="compositionally biased region" description="Polar residues" evidence="5">
    <location>
        <begin position="95"/>
        <end position="107"/>
    </location>
</feature>
<evidence type="ECO:0000256" key="3">
    <source>
        <dbReference type="ARBA" id="ARBA00022833"/>
    </source>
</evidence>
<evidence type="ECO:0000256" key="2">
    <source>
        <dbReference type="ARBA" id="ARBA00022771"/>
    </source>
</evidence>
<keyword evidence="3" id="KW-0862">Zinc</keyword>
<accession>A0A368GVF2</accession>
<dbReference type="Pfam" id="PF00169">
    <property type="entry name" value="PH"/>
    <property type="match status" value="1"/>
</dbReference>
<keyword evidence="8" id="KW-1185">Reference proteome</keyword>
<dbReference type="InterPro" id="IPR045258">
    <property type="entry name" value="ACAP1/2/3-like"/>
</dbReference>
<dbReference type="EMBL" id="JOJR01000070">
    <property type="protein sequence ID" value="RCN46937.1"/>
    <property type="molecule type" value="Genomic_DNA"/>
</dbReference>
<dbReference type="Gene3D" id="1.25.40.20">
    <property type="entry name" value="Ankyrin repeat-containing domain"/>
    <property type="match status" value="1"/>
</dbReference>